<evidence type="ECO:0000313" key="3">
    <source>
        <dbReference type="Proteomes" id="UP000663870"/>
    </source>
</evidence>
<reference evidence="2" key="1">
    <citation type="submission" date="2021-02" db="EMBL/GenBank/DDBJ databases">
        <authorList>
            <person name="Nowell W R."/>
        </authorList>
    </citation>
    <scope>NUCLEOTIDE SEQUENCE</scope>
</reference>
<evidence type="ECO:0008006" key="4">
    <source>
        <dbReference type="Google" id="ProtNLM"/>
    </source>
</evidence>
<evidence type="ECO:0000313" key="1">
    <source>
        <dbReference type="EMBL" id="CAF1319475.1"/>
    </source>
</evidence>
<organism evidence="2 3">
    <name type="scientific">Rotaria sordida</name>
    <dbReference type="NCBI Taxonomy" id="392033"/>
    <lineage>
        <taxon>Eukaryota</taxon>
        <taxon>Metazoa</taxon>
        <taxon>Spiralia</taxon>
        <taxon>Gnathifera</taxon>
        <taxon>Rotifera</taxon>
        <taxon>Eurotatoria</taxon>
        <taxon>Bdelloidea</taxon>
        <taxon>Philodinida</taxon>
        <taxon>Philodinidae</taxon>
        <taxon>Rotaria</taxon>
    </lineage>
</organism>
<dbReference type="GO" id="GO:0003676">
    <property type="term" value="F:nucleic acid binding"/>
    <property type="evidence" value="ECO:0007669"/>
    <property type="project" value="InterPro"/>
</dbReference>
<comment type="caution">
    <text evidence="2">The sequence shown here is derived from an EMBL/GenBank/DDBJ whole genome shotgun (WGS) entry which is preliminary data.</text>
</comment>
<dbReference type="Proteomes" id="UP000663854">
    <property type="component" value="Unassembled WGS sequence"/>
</dbReference>
<dbReference type="Proteomes" id="UP000663870">
    <property type="component" value="Unassembled WGS sequence"/>
</dbReference>
<accession>A0A815ZLN9</accession>
<gene>
    <name evidence="2" type="ORF">JXQ802_LOCUS46617</name>
    <name evidence="1" type="ORF">PYM288_LOCUS30835</name>
</gene>
<name>A0A815ZLN9_9BILA</name>
<evidence type="ECO:0000313" key="2">
    <source>
        <dbReference type="EMBL" id="CAF1584870.1"/>
    </source>
</evidence>
<proteinExistence type="predicted"/>
<dbReference type="SUPFAM" id="SSF54928">
    <property type="entry name" value="RNA-binding domain, RBD"/>
    <property type="match status" value="1"/>
</dbReference>
<sequence length="279" mass="32074">MKDCPVLSIVLQILFEGIDDECLKETNVFDDLWFTITNDGLKSITKYSEYISKNCMSQQLKSQSILFRALSEHYRENVFLSLKENKIVDDGNLYKLTLDDVTEHGWLTNVRTIKDDVAPRSYNMLLEKLRSFHKKAELPQPEESKTKQGAQRIELVRPELASPENNNTNERKQVPILNNCQIKVQMGRARIRKTKQAMKGPQSLATSKQIPREEKILVPQPAASQENSIFITGLPTTISEELLFRTLQDEFSNVGKIEVIEIINLENEFFNSVITILDR</sequence>
<dbReference type="AlphaFoldDB" id="A0A815ZLN9"/>
<protein>
    <recommendedName>
        <fullName evidence="4">RRM domain-containing protein</fullName>
    </recommendedName>
</protein>
<keyword evidence="3" id="KW-1185">Reference proteome</keyword>
<dbReference type="EMBL" id="CAJNOL010004282">
    <property type="protein sequence ID" value="CAF1584870.1"/>
    <property type="molecule type" value="Genomic_DNA"/>
</dbReference>
<dbReference type="EMBL" id="CAJNOH010002999">
    <property type="protein sequence ID" value="CAF1319475.1"/>
    <property type="molecule type" value="Genomic_DNA"/>
</dbReference>
<dbReference type="CDD" id="cd00590">
    <property type="entry name" value="RRM_SF"/>
    <property type="match status" value="1"/>
</dbReference>
<dbReference type="InterPro" id="IPR035979">
    <property type="entry name" value="RBD_domain_sf"/>
</dbReference>